<evidence type="ECO:0000313" key="3">
    <source>
        <dbReference type="Proteomes" id="UP001066276"/>
    </source>
</evidence>
<protein>
    <submittedName>
        <fullName evidence="2">Uncharacterized protein</fullName>
    </submittedName>
</protein>
<evidence type="ECO:0000256" key="1">
    <source>
        <dbReference type="SAM" id="MobiDB-lite"/>
    </source>
</evidence>
<dbReference type="EMBL" id="JANPWB010000003">
    <property type="protein sequence ID" value="KAJ1204400.1"/>
    <property type="molecule type" value="Genomic_DNA"/>
</dbReference>
<keyword evidence="3" id="KW-1185">Reference proteome</keyword>
<feature type="compositionally biased region" description="Basic and acidic residues" evidence="1">
    <location>
        <begin position="21"/>
        <end position="30"/>
    </location>
</feature>
<feature type="region of interest" description="Disordered" evidence="1">
    <location>
        <begin position="1"/>
        <end position="82"/>
    </location>
</feature>
<sequence>MMIRKSSDFSPIRALYVGHGGKTEVQEARHRVFKGRRRTRRKTEEWKSERKNRRNQGAVRPNWGRGNQGDQRAVRPNRGREE</sequence>
<proteinExistence type="predicted"/>
<evidence type="ECO:0000313" key="2">
    <source>
        <dbReference type="EMBL" id="KAJ1204400.1"/>
    </source>
</evidence>
<comment type="caution">
    <text evidence="2">The sequence shown here is derived from an EMBL/GenBank/DDBJ whole genome shotgun (WGS) entry which is preliminary data.</text>
</comment>
<gene>
    <name evidence="2" type="ORF">NDU88_008178</name>
</gene>
<dbReference type="AlphaFoldDB" id="A0AAV7VUQ8"/>
<accession>A0AAV7VUQ8</accession>
<reference evidence="2" key="1">
    <citation type="journal article" date="2022" name="bioRxiv">
        <title>Sequencing and chromosome-scale assembly of the giantPleurodeles waltlgenome.</title>
        <authorList>
            <person name="Brown T."/>
            <person name="Elewa A."/>
            <person name="Iarovenko S."/>
            <person name="Subramanian E."/>
            <person name="Araus A.J."/>
            <person name="Petzold A."/>
            <person name="Susuki M."/>
            <person name="Suzuki K.-i.T."/>
            <person name="Hayashi T."/>
            <person name="Toyoda A."/>
            <person name="Oliveira C."/>
            <person name="Osipova E."/>
            <person name="Leigh N.D."/>
            <person name="Simon A."/>
            <person name="Yun M.H."/>
        </authorList>
    </citation>
    <scope>NUCLEOTIDE SEQUENCE</scope>
    <source>
        <strain evidence="2">20211129_DDA</strain>
        <tissue evidence="2">Liver</tissue>
    </source>
</reference>
<organism evidence="2 3">
    <name type="scientific">Pleurodeles waltl</name>
    <name type="common">Iberian ribbed newt</name>
    <dbReference type="NCBI Taxonomy" id="8319"/>
    <lineage>
        <taxon>Eukaryota</taxon>
        <taxon>Metazoa</taxon>
        <taxon>Chordata</taxon>
        <taxon>Craniata</taxon>
        <taxon>Vertebrata</taxon>
        <taxon>Euteleostomi</taxon>
        <taxon>Amphibia</taxon>
        <taxon>Batrachia</taxon>
        <taxon>Caudata</taxon>
        <taxon>Salamandroidea</taxon>
        <taxon>Salamandridae</taxon>
        <taxon>Pleurodelinae</taxon>
        <taxon>Pleurodeles</taxon>
    </lineage>
</organism>
<name>A0AAV7VUQ8_PLEWA</name>
<feature type="compositionally biased region" description="Basic residues" evidence="1">
    <location>
        <begin position="31"/>
        <end position="41"/>
    </location>
</feature>
<dbReference type="Proteomes" id="UP001066276">
    <property type="component" value="Chromosome 2_1"/>
</dbReference>